<reference evidence="1" key="1">
    <citation type="journal article" date="2023" name="G3 (Bethesda)">
        <title>Whole genome assemblies of Zophobas morio and Tenebrio molitor.</title>
        <authorList>
            <person name="Kaur S."/>
            <person name="Stinson S.A."/>
            <person name="diCenzo G.C."/>
        </authorList>
    </citation>
    <scope>NUCLEOTIDE SEQUENCE</scope>
    <source>
        <strain evidence="1">QUZm001</strain>
    </source>
</reference>
<accession>A0AA38IJH6</accession>
<name>A0AA38IJH6_9CUCU</name>
<evidence type="ECO:0000313" key="1">
    <source>
        <dbReference type="EMBL" id="KAJ3655211.1"/>
    </source>
</evidence>
<organism evidence="1 2">
    <name type="scientific">Zophobas morio</name>
    <dbReference type="NCBI Taxonomy" id="2755281"/>
    <lineage>
        <taxon>Eukaryota</taxon>
        <taxon>Metazoa</taxon>
        <taxon>Ecdysozoa</taxon>
        <taxon>Arthropoda</taxon>
        <taxon>Hexapoda</taxon>
        <taxon>Insecta</taxon>
        <taxon>Pterygota</taxon>
        <taxon>Neoptera</taxon>
        <taxon>Endopterygota</taxon>
        <taxon>Coleoptera</taxon>
        <taxon>Polyphaga</taxon>
        <taxon>Cucujiformia</taxon>
        <taxon>Tenebrionidae</taxon>
        <taxon>Zophobas</taxon>
    </lineage>
</organism>
<gene>
    <name evidence="1" type="ORF">Zmor_014348</name>
</gene>
<dbReference type="AlphaFoldDB" id="A0AA38IJH6"/>
<dbReference type="EMBL" id="JALNTZ010000004">
    <property type="protein sequence ID" value="KAJ3655211.1"/>
    <property type="molecule type" value="Genomic_DNA"/>
</dbReference>
<sequence>MELQLRQAYNNGAVLQEFQQKFPDFGLLVSDFYNVRNTVGVFRERGSIHCKKGAGRPKLCTNEVVGGVQQRMENSPSTLVRYLSQEVGLSLGLCHSILIENFNETSLHPVKIGVWCAVRRIIRLVSFEETV</sequence>
<comment type="caution">
    <text evidence="1">The sequence shown here is derived from an EMBL/GenBank/DDBJ whole genome shotgun (WGS) entry which is preliminary data.</text>
</comment>
<protein>
    <submittedName>
        <fullName evidence="1">Uncharacterized protein</fullName>
    </submittedName>
</protein>
<keyword evidence="2" id="KW-1185">Reference proteome</keyword>
<proteinExistence type="predicted"/>
<dbReference type="Proteomes" id="UP001168821">
    <property type="component" value="Unassembled WGS sequence"/>
</dbReference>
<evidence type="ECO:0000313" key="2">
    <source>
        <dbReference type="Proteomes" id="UP001168821"/>
    </source>
</evidence>